<reference evidence="1 2" key="1">
    <citation type="submission" date="2018-09" db="EMBL/GenBank/DDBJ databases">
        <title>Complete genome sequence of Euzebya sp. DY32-46 isolated from seawater of Pacific Ocean.</title>
        <authorList>
            <person name="Xu L."/>
            <person name="Wu Y.-H."/>
            <person name="Xu X.-W."/>
        </authorList>
    </citation>
    <scope>NUCLEOTIDE SEQUENCE [LARGE SCALE GENOMIC DNA]</scope>
    <source>
        <strain evidence="1 2">DY32-46</strain>
    </source>
</reference>
<protein>
    <submittedName>
        <fullName evidence="1">Uncharacterized protein</fullName>
    </submittedName>
</protein>
<dbReference type="EMBL" id="CP031165">
    <property type="protein sequence ID" value="AXV05601.1"/>
    <property type="molecule type" value="Genomic_DNA"/>
</dbReference>
<dbReference type="RefSeq" id="WP_114590387.1">
    <property type="nucleotide sequence ID" value="NZ_CP031165.1"/>
</dbReference>
<proteinExistence type="predicted"/>
<dbReference type="OrthoDB" id="9825043at2"/>
<dbReference type="KEGG" id="euz:DVS28_a0900"/>
<organism evidence="1 2">
    <name type="scientific">Euzebya pacifica</name>
    <dbReference type="NCBI Taxonomy" id="1608957"/>
    <lineage>
        <taxon>Bacteria</taxon>
        <taxon>Bacillati</taxon>
        <taxon>Actinomycetota</taxon>
        <taxon>Nitriliruptoria</taxon>
        <taxon>Euzebyales</taxon>
    </lineage>
</organism>
<dbReference type="Proteomes" id="UP000264006">
    <property type="component" value="Chromosome"/>
</dbReference>
<gene>
    <name evidence="1" type="ORF">DVS28_a0900</name>
</gene>
<accession>A0A346XTQ4</accession>
<dbReference type="AlphaFoldDB" id="A0A346XTQ4"/>
<name>A0A346XTQ4_9ACTN</name>
<sequence>MARLVHFCFHTPSDPETVLDALLGDPEVWLGGQRVDSDVVLVTLRPAGLLPDPSTSVAVEVTVGPVTADESGVVRRLSYRVEGLVPLVRCDLSVGPAPGHGVRLRLQGEFRPTLASAGILNGREPHDEYAAAEAIAQPLVLSIIGHTVGGRLPV</sequence>
<evidence type="ECO:0000313" key="2">
    <source>
        <dbReference type="Proteomes" id="UP000264006"/>
    </source>
</evidence>
<keyword evidence="2" id="KW-1185">Reference proteome</keyword>
<evidence type="ECO:0000313" key="1">
    <source>
        <dbReference type="EMBL" id="AXV05601.1"/>
    </source>
</evidence>